<evidence type="ECO:0000313" key="1">
    <source>
        <dbReference type="EnsemblProtists" id="Phyra78028"/>
    </source>
</evidence>
<proteinExistence type="predicted"/>
<dbReference type="HOGENOM" id="CLU_859131_0_0_1"/>
<reference evidence="2" key="1">
    <citation type="journal article" date="2006" name="Science">
        <title>Phytophthora genome sequences uncover evolutionary origins and mechanisms of pathogenesis.</title>
        <authorList>
            <person name="Tyler B.M."/>
            <person name="Tripathy S."/>
            <person name="Zhang X."/>
            <person name="Dehal P."/>
            <person name="Jiang R.H."/>
            <person name="Aerts A."/>
            <person name="Arredondo F.D."/>
            <person name="Baxter L."/>
            <person name="Bensasson D."/>
            <person name="Beynon J.L."/>
            <person name="Chapman J."/>
            <person name="Damasceno C.M."/>
            <person name="Dorrance A.E."/>
            <person name="Dou D."/>
            <person name="Dickerman A.W."/>
            <person name="Dubchak I.L."/>
            <person name="Garbelotto M."/>
            <person name="Gijzen M."/>
            <person name="Gordon S.G."/>
            <person name="Govers F."/>
            <person name="Grunwald N.J."/>
            <person name="Huang W."/>
            <person name="Ivors K.L."/>
            <person name="Jones R.W."/>
            <person name="Kamoun S."/>
            <person name="Krampis K."/>
            <person name="Lamour K.H."/>
            <person name="Lee M.K."/>
            <person name="McDonald W.H."/>
            <person name="Medina M."/>
            <person name="Meijer H.J."/>
            <person name="Nordberg E.K."/>
            <person name="Maclean D.J."/>
            <person name="Ospina-Giraldo M.D."/>
            <person name="Morris P.F."/>
            <person name="Phuntumart V."/>
            <person name="Putnam N.H."/>
            <person name="Rash S."/>
            <person name="Rose J.K."/>
            <person name="Sakihama Y."/>
            <person name="Salamov A.A."/>
            <person name="Savidor A."/>
            <person name="Scheuring C.F."/>
            <person name="Smith B.M."/>
            <person name="Sobral B.W."/>
            <person name="Terry A."/>
            <person name="Torto-Alalibo T.A."/>
            <person name="Win J."/>
            <person name="Xu Z."/>
            <person name="Zhang H."/>
            <person name="Grigoriev I.V."/>
            <person name="Rokhsar D.S."/>
            <person name="Boore J.L."/>
        </authorList>
    </citation>
    <scope>NUCLEOTIDE SEQUENCE [LARGE SCALE GENOMIC DNA]</scope>
    <source>
        <strain evidence="2">Pr102</strain>
    </source>
</reference>
<keyword evidence="2" id="KW-1185">Reference proteome</keyword>
<evidence type="ECO:0000313" key="2">
    <source>
        <dbReference type="Proteomes" id="UP000005238"/>
    </source>
</evidence>
<dbReference type="EMBL" id="DS566025">
    <property type="status" value="NOT_ANNOTATED_CDS"/>
    <property type="molecule type" value="Genomic_DNA"/>
</dbReference>
<dbReference type="OMA" id="CRAFSAC"/>
<accession>H3GN70</accession>
<sequence length="324" mass="34849">MQDLSATTPFTLDLEFNAEDVAVSPVVRRRQFGDLAVVSTIGQPAPAFITAEPPELVGDGTQTSVHITMDLQKPRLGGLYSVSLLNDVAPSCRDCTTAMTDCNSILECRAFSACASVLLDADLTLISTMLQTDATVISVDASWLLRDCLSPSDGTVWSSTVREMLLSSYTCLLGNHCPLAYSVSVGKQLVLDYQHGEQVLTFELASGFASLSFMLDTDEDDSTTYEFVEDFSANATDVTTQLNAMLTEMYRAALSNVATVESVLTTLEDPATGAVTAHLTLKYLFLGQLPLPFVHISKSGSTDATVETTVPNETLHLRAIPINP</sequence>
<reference evidence="1" key="2">
    <citation type="submission" date="2015-06" db="UniProtKB">
        <authorList>
            <consortium name="EnsemblProtists"/>
        </authorList>
    </citation>
    <scope>IDENTIFICATION</scope>
    <source>
        <strain evidence="1">Pr102</strain>
    </source>
</reference>
<protein>
    <submittedName>
        <fullName evidence="1">Uncharacterized protein</fullName>
    </submittedName>
</protein>
<dbReference type="eggNOG" id="ENOG502T1ZI">
    <property type="taxonomic scope" value="Eukaryota"/>
</dbReference>
<name>H3GN70_PHYRM</name>
<organism evidence="1 2">
    <name type="scientific">Phytophthora ramorum</name>
    <name type="common">Sudden oak death agent</name>
    <dbReference type="NCBI Taxonomy" id="164328"/>
    <lineage>
        <taxon>Eukaryota</taxon>
        <taxon>Sar</taxon>
        <taxon>Stramenopiles</taxon>
        <taxon>Oomycota</taxon>
        <taxon>Peronosporomycetes</taxon>
        <taxon>Peronosporales</taxon>
        <taxon>Peronosporaceae</taxon>
        <taxon>Phytophthora</taxon>
    </lineage>
</organism>
<dbReference type="VEuPathDB" id="FungiDB:KRP23_188"/>
<dbReference type="EnsemblProtists" id="Phyra78028">
    <property type="protein sequence ID" value="Phyra78028"/>
    <property type="gene ID" value="Phyra78028"/>
</dbReference>
<dbReference type="AlphaFoldDB" id="H3GN70"/>
<dbReference type="InParanoid" id="H3GN70"/>
<dbReference type="Proteomes" id="UP000005238">
    <property type="component" value="Unassembled WGS sequence"/>
</dbReference>
<dbReference type="VEuPathDB" id="FungiDB:KRP22_10303"/>